<dbReference type="SMART" id="SM01008">
    <property type="entry name" value="Ald_Xan_dh_C"/>
    <property type="match status" value="1"/>
</dbReference>
<dbReference type="InterPro" id="IPR037165">
    <property type="entry name" value="AldOxase/xan_DH_Mopterin-bd_sf"/>
</dbReference>
<dbReference type="InterPro" id="IPR000674">
    <property type="entry name" value="Ald_Oxase/Xan_DH_a/b"/>
</dbReference>
<dbReference type="Gene3D" id="3.30.365.10">
    <property type="entry name" value="Aldehyde oxidase/xanthine dehydrogenase, molybdopterin binding domain"/>
    <property type="match status" value="3"/>
</dbReference>
<dbReference type="Gene3D" id="3.90.1170.50">
    <property type="entry name" value="Aldehyde oxidase/xanthine dehydrogenase, a/b hammerhead"/>
    <property type="match status" value="1"/>
</dbReference>
<reference evidence="2 3" key="1">
    <citation type="submission" date="2021-01" db="EMBL/GenBank/DDBJ databases">
        <title>Genome public.</title>
        <authorList>
            <person name="Liu C."/>
            <person name="Sun Q."/>
        </authorList>
    </citation>
    <scope>NUCLEOTIDE SEQUENCE [LARGE SCALE GENOMIC DNA]</scope>
    <source>
        <strain evidence="2 3">YIM B02515</strain>
    </source>
</reference>
<gene>
    <name evidence="2" type="ORF">JK636_21550</name>
</gene>
<sequence length="417" mass="46408">MLNTVGKNIKKEDSFEKVTGRALYPDDIEFDDMLYAGAVRSSIPFGRVKSIDCSKASAMEGVVMIINHSMIPGEKKHGVVLKDQPILVDDLIKRVGDPITLVVAVSKQVLKKAIDSIKIEYEEYKGVFTIEEALKEGAPVISDKTNILYDLKIKRGDADEGFKKAKYIVENWYSTPHIDHAVLQPEAAVSRYDEEGNLELYVATQYPHYDREDVSRCLGLNEEKVKIINMTIGGAFGVREDITVQCHAALASYYTKKPVKVVYSREESTITHCKRHSIKMYYKTGVDENGKLCALKARIYGDTGAYCSWGMNVLRKAAVHAAGPYEISNVDIQSLAVYTNNSFCGAMRGFGAAQAAVAYESQMDELSRLLKINPLQFRYMNSVKIGSILPTGQVLESSVGMKKCIEEIAKLDKIVLE</sequence>
<dbReference type="Pfam" id="PF02738">
    <property type="entry name" value="MoCoBD_1"/>
    <property type="match status" value="1"/>
</dbReference>
<dbReference type="InterPro" id="IPR008274">
    <property type="entry name" value="AldOxase/xan_DH_MoCoBD1"/>
</dbReference>
<comment type="caution">
    <text evidence="2">The sequence shown here is derived from an EMBL/GenBank/DDBJ whole genome shotgun (WGS) entry which is preliminary data.</text>
</comment>
<keyword evidence="3" id="KW-1185">Reference proteome</keyword>
<proteinExistence type="predicted"/>
<evidence type="ECO:0000313" key="3">
    <source>
        <dbReference type="Proteomes" id="UP000632377"/>
    </source>
</evidence>
<dbReference type="InterPro" id="IPR036856">
    <property type="entry name" value="Ald_Oxase/Xan_DH_a/b_sf"/>
</dbReference>
<dbReference type="SUPFAM" id="SSF54665">
    <property type="entry name" value="CO dehydrogenase molybdoprotein N-domain-like"/>
    <property type="match status" value="1"/>
</dbReference>
<evidence type="ECO:0000313" key="2">
    <source>
        <dbReference type="EMBL" id="MBL4938302.1"/>
    </source>
</evidence>
<dbReference type="RefSeq" id="WP_202751025.1">
    <property type="nucleotide sequence ID" value="NZ_JAESWC010000018.1"/>
</dbReference>
<dbReference type="Pfam" id="PF01315">
    <property type="entry name" value="Ald_Xan_dh_C"/>
    <property type="match status" value="1"/>
</dbReference>
<dbReference type="EMBL" id="JAESWC010000018">
    <property type="protein sequence ID" value="MBL4938302.1"/>
    <property type="molecule type" value="Genomic_DNA"/>
</dbReference>
<organism evidence="2 3">
    <name type="scientific">Clostridium rhizosphaerae</name>
    <dbReference type="NCBI Taxonomy" id="2803861"/>
    <lineage>
        <taxon>Bacteria</taxon>
        <taxon>Bacillati</taxon>
        <taxon>Bacillota</taxon>
        <taxon>Clostridia</taxon>
        <taxon>Eubacteriales</taxon>
        <taxon>Clostridiaceae</taxon>
        <taxon>Clostridium</taxon>
    </lineage>
</organism>
<dbReference type="PANTHER" id="PTHR11908:SF157">
    <property type="entry name" value="XANTHINE DEHYDROGENASE SUBUNIT D-RELATED"/>
    <property type="match status" value="1"/>
</dbReference>
<accession>A0ABS1THN7</accession>
<dbReference type="InterPro" id="IPR016208">
    <property type="entry name" value="Ald_Oxase/xanthine_DH-like"/>
</dbReference>
<evidence type="ECO:0000259" key="1">
    <source>
        <dbReference type="SMART" id="SM01008"/>
    </source>
</evidence>
<dbReference type="Proteomes" id="UP000632377">
    <property type="component" value="Unassembled WGS sequence"/>
</dbReference>
<protein>
    <submittedName>
        <fullName evidence="2">Molybdopterin-dependent oxidoreductase</fullName>
    </submittedName>
</protein>
<dbReference type="SUPFAM" id="SSF56003">
    <property type="entry name" value="Molybdenum cofactor-binding domain"/>
    <property type="match status" value="1"/>
</dbReference>
<feature type="domain" description="Aldehyde oxidase/xanthine dehydrogenase a/b hammerhead" evidence="1">
    <location>
        <begin position="19"/>
        <end position="125"/>
    </location>
</feature>
<name>A0ABS1THN7_9CLOT</name>
<dbReference type="PANTHER" id="PTHR11908">
    <property type="entry name" value="XANTHINE DEHYDROGENASE"/>
    <property type="match status" value="1"/>
</dbReference>